<dbReference type="InterPro" id="IPR013783">
    <property type="entry name" value="Ig-like_fold"/>
</dbReference>
<dbReference type="InterPro" id="IPR022038">
    <property type="entry name" value="Ig-like_bact"/>
</dbReference>
<dbReference type="InterPro" id="IPR044016">
    <property type="entry name" value="Big_13"/>
</dbReference>
<feature type="non-terminal residue" evidence="3">
    <location>
        <position position="1415"/>
    </location>
</feature>
<dbReference type="EMBL" id="JAAVUM010000002">
    <property type="protein sequence ID" value="NKE04647.1"/>
    <property type="molecule type" value="Genomic_DNA"/>
</dbReference>
<dbReference type="Pfam" id="PF19077">
    <property type="entry name" value="Big_13"/>
    <property type="match status" value="3"/>
</dbReference>
<feature type="domain" description="Bacterial Ig-like" evidence="2">
    <location>
        <begin position="813"/>
        <end position="845"/>
    </location>
</feature>
<dbReference type="Proteomes" id="UP000587942">
    <property type="component" value="Unassembled WGS sequence"/>
</dbReference>
<feature type="domain" description="Bacterial Ig-like" evidence="2">
    <location>
        <begin position="385"/>
        <end position="451"/>
    </location>
</feature>
<evidence type="ECO:0000313" key="4">
    <source>
        <dbReference type="Proteomes" id="UP000587942"/>
    </source>
</evidence>
<feature type="domain" description="Ig-like" evidence="1">
    <location>
        <begin position="618"/>
        <end position="646"/>
    </location>
</feature>
<dbReference type="RefSeq" id="WP_167831141.1">
    <property type="nucleotide sequence ID" value="NZ_JAAVUM010000002.1"/>
</dbReference>
<feature type="domain" description="Bacterial Ig-like" evidence="2">
    <location>
        <begin position="953"/>
        <end position="1043"/>
    </location>
</feature>
<dbReference type="Gene3D" id="3.30.420.430">
    <property type="match status" value="1"/>
</dbReference>
<proteinExistence type="predicted"/>
<reference evidence="3 4" key="1">
    <citation type="submission" date="2020-03" db="EMBL/GenBank/DDBJ databases">
        <authorList>
            <person name="Sun Q."/>
        </authorList>
    </citation>
    <scope>NUCLEOTIDE SEQUENCE [LARGE SCALE GENOMIC DNA]</scope>
    <source>
        <strain evidence="3 4">KACC 21451</strain>
    </source>
</reference>
<comment type="caution">
    <text evidence="3">The sequence shown here is derived from an EMBL/GenBank/DDBJ whole genome shotgun (WGS) entry which is preliminary data.</text>
</comment>
<organism evidence="3 4">
    <name type="scientific">Mesobacillus selenatarsenatis</name>
    <dbReference type="NCBI Taxonomy" id="388741"/>
    <lineage>
        <taxon>Bacteria</taxon>
        <taxon>Bacillati</taxon>
        <taxon>Bacillota</taxon>
        <taxon>Bacilli</taxon>
        <taxon>Bacillales</taxon>
        <taxon>Bacillaceae</taxon>
        <taxon>Mesobacillus</taxon>
    </lineage>
</organism>
<evidence type="ECO:0000313" key="3">
    <source>
        <dbReference type="EMBL" id="NKE04647.1"/>
    </source>
</evidence>
<accession>A0A846TGU9</accession>
<name>A0A846TGU9_9BACI</name>
<gene>
    <name evidence="3" type="ORF">GWK17_04040</name>
</gene>
<dbReference type="Pfam" id="PF12245">
    <property type="entry name" value="Big_3_2"/>
    <property type="match status" value="1"/>
</dbReference>
<protein>
    <submittedName>
        <fullName evidence="3">Uncharacterized protein</fullName>
    </submittedName>
</protein>
<sequence length="1415" mass="155982">MMEPRRKKKTSRKWAIAIPVILVLISSILVFNGRVLSNLWGVSRNVVFEGQTWNMLSGSFNQNWMTNKENITFTVDLSDDFANASLTPPAERPFNVMAAHDGNQVTGITYQEVGGDQFAGKYTVNVPFSGEGRLDLQVELLENEAWGTKSNVHAFSITRDATAPEVTLSGISDGELSTKGVSVEVAVMEKYFISNDVTVTATRNGKNYTNLPVWKNTAETSKNSYPFSQEGDYTLTVKAEDAVGNVSPEKTVSFSIRTKGPMLSVLNSGEQLSGEEVTNAKQLDLKLTSGISLGTATVAIFKDGKELETKDMTVSGWEATLSYPVTADGQYEFRVYAKESHKNGQEYNLTPFKFVADQTSPTLTIDGANDGQEYDAAREITATVEDVHYSTASLEVTRKDITGKETTSPVTLNKGKATFKAEEDGEYTITLAATDGAGNSAEKSLRFKIDQSKPAISLSEDVNGKYFNTDKDLTIEVSDITLDLTKTALTVKKDTENYVIGLLEKLANLFKAQVKHTFTQEGKYEISLSSTDGLGHSDSIEPVTFTIDKTAPQLTVENIVKTEEQTDGPPKESRDLKISVSDTNMDWEQTKIHVTRNDAEFLNITGKDVEGTHSFTEDGNYIVNIESTDKAGNTTKHDEIKFTIDNTKPELKIFGVEHNGHYPKLENLEISIQDLTFLLSKTELVVKKDGEDFNIGDGKWNESLTPGGLRKAIRKLSFTEEGDYEISLKSTDFLGFENSLGPVKFTIDYTSPEVEAIGIADGAFIQKGNTLTIKVKEHNFKFNDVDLAVLKDGEAYSIGEWKNTAEDSALSHQFDEDGDYELTVKAKDKAGNEAEEQKLHFTVDNIKPEVKVTGVTDGKYYNGSREVNIAVEERNFANNKVDLKVTRKDEVDGVKMNYSIGEWKNVAKRSELGYKFEKDGDYEITVSSKDAAGNEAAEQKILFTIDQVEPELSITGVEDDNNYRTDKHVNIRISDRNVDLSQTNLRVSRNGKTYSIGAPELSGKTAAVKNFTFKEEGSYVINLDTTDKAGNKKKHDQIAFIIDKTNPVVKIDGVEDNSFNPTGKNVTISIDELNFATNNVDVSATKDGSNFKIGTWKNSGKLSKLGYNFTQDGLYTILATSTDKAGNGPVTKKMTFTVDKVKPAIEIKGVENNAYYNVDKPVSVAIRDVNLDINKITVTRNGAGYGVGGFSVRNGVASLSHNFSKEGDYSILVEATDKAGNSFSSTVKFTIDKTKPVITPKFKGENRVIKNGEFINKVFTPEFALDESEDMIVSATLNNGPNLGHNVPVAAREMKYTYKVLARDKAGNETSLEISFTLDTTKPKLDISGVLDGFFNKDIAPKVTYSDIHLDSSKTSVTLNGKPFKNGTKLEYEQDYILKAVVTDLAENVTTRTIVFTIDKTSPVIKFKEPISNKY</sequence>
<dbReference type="Gene3D" id="2.60.40.10">
    <property type="entry name" value="Immunoglobulins"/>
    <property type="match status" value="4"/>
</dbReference>
<evidence type="ECO:0000259" key="2">
    <source>
        <dbReference type="Pfam" id="PF19077"/>
    </source>
</evidence>
<evidence type="ECO:0000259" key="1">
    <source>
        <dbReference type="Pfam" id="PF12245"/>
    </source>
</evidence>